<evidence type="ECO:0000259" key="3">
    <source>
        <dbReference type="Pfam" id="PF04428"/>
    </source>
</evidence>
<feature type="compositionally biased region" description="Polar residues" evidence="2">
    <location>
        <begin position="619"/>
        <end position="636"/>
    </location>
</feature>
<feature type="compositionally biased region" description="Basic residues" evidence="2">
    <location>
        <begin position="138"/>
        <end position="148"/>
    </location>
</feature>
<keyword evidence="5" id="KW-1185">Reference proteome</keyword>
<dbReference type="Proteomes" id="UP001357485">
    <property type="component" value="Unassembled WGS sequence"/>
</dbReference>
<feature type="compositionally biased region" description="Basic and acidic residues" evidence="2">
    <location>
        <begin position="56"/>
        <end position="69"/>
    </location>
</feature>
<dbReference type="CDD" id="cd05157">
    <property type="entry name" value="ETNK_euk"/>
    <property type="match status" value="1"/>
</dbReference>
<dbReference type="EMBL" id="JAVRRA010000001">
    <property type="protein sequence ID" value="KAK5297036.1"/>
    <property type="molecule type" value="Genomic_DNA"/>
</dbReference>
<gene>
    <name evidence="4" type="ORF">LTR16_000053</name>
</gene>
<dbReference type="Gene3D" id="3.30.200.20">
    <property type="entry name" value="Phosphorylase Kinase, domain 1"/>
    <property type="match status" value="1"/>
</dbReference>
<dbReference type="Pfam" id="PF01633">
    <property type="entry name" value="Choline_kinase"/>
    <property type="match status" value="1"/>
</dbReference>
<evidence type="ECO:0000256" key="1">
    <source>
        <dbReference type="ARBA" id="ARBA00038211"/>
    </source>
</evidence>
<comment type="similarity">
    <text evidence="1">Belongs to the choline/ethanolamine kinase family.</text>
</comment>
<dbReference type="PANTHER" id="PTHR22603:SF93">
    <property type="entry name" value="RE24176P"/>
    <property type="match status" value="1"/>
</dbReference>
<dbReference type="SUPFAM" id="SSF56112">
    <property type="entry name" value="Protein kinase-like (PK-like)"/>
    <property type="match status" value="1"/>
</dbReference>
<evidence type="ECO:0000256" key="2">
    <source>
        <dbReference type="SAM" id="MobiDB-lite"/>
    </source>
</evidence>
<organism evidence="4 5">
    <name type="scientific">Cryomyces antarcticus</name>
    <dbReference type="NCBI Taxonomy" id="329879"/>
    <lineage>
        <taxon>Eukaryota</taxon>
        <taxon>Fungi</taxon>
        <taxon>Dikarya</taxon>
        <taxon>Ascomycota</taxon>
        <taxon>Pezizomycotina</taxon>
        <taxon>Dothideomycetes</taxon>
        <taxon>Dothideomycetes incertae sedis</taxon>
        <taxon>Cryomyces</taxon>
    </lineage>
</organism>
<evidence type="ECO:0000313" key="5">
    <source>
        <dbReference type="Proteomes" id="UP001357485"/>
    </source>
</evidence>
<dbReference type="Gene3D" id="3.90.1200.10">
    <property type="match status" value="1"/>
</dbReference>
<evidence type="ECO:0000313" key="4">
    <source>
        <dbReference type="EMBL" id="KAK5297036.1"/>
    </source>
</evidence>
<proteinExistence type="inferred from homology"/>
<feature type="region of interest" description="Disordered" evidence="2">
    <location>
        <begin position="613"/>
        <end position="636"/>
    </location>
</feature>
<dbReference type="Pfam" id="PF04428">
    <property type="entry name" value="Choline_kin_N"/>
    <property type="match status" value="1"/>
</dbReference>
<reference evidence="4 5" key="1">
    <citation type="submission" date="2023-08" db="EMBL/GenBank/DDBJ databases">
        <title>Black Yeasts Isolated from many extreme environments.</title>
        <authorList>
            <person name="Coleine C."/>
            <person name="Stajich J.E."/>
            <person name="Selbmann L."/>
        </authorList>
    </citation>
    <scope>NUCLEOTIDE SEQUENCE [LARGE SCALE GENOMIC DNA]</scope>
    <source>
        <strain evidence="4 5">CCFEE 536</strain>
    </source>
</reference>
<name>A0ABR0M961_9PEZI</name>
<dbReference type="InterPro" id="IPR011009">
    <property type="entry name" value="Kinase-like_dom_sf"/>
</dbReference>
<accession>A0ABR0M961</accession>
<feature type="region of interest" description="Disordered" evidence="2">
    <location>
        <begin position="24"/>
        <end position="234"/>
    </location>
</feature>
<feature type="domain" description="Choline kinase N-terminal" evidence="3">
    <location>
        <begin position="228"/>
        <end position="305"/>
    </location>
</feature>
<dbReference type="PANTHER" id="PTHR22603">
    <property type="entry name" value="CHOLINE/ETHANOALAMINE KINASE"/>
    <property type="match status" value="1"/>
</dbReference>
<comment type="caution">
    <text evidence="4">The sequence shown here is derived from an EMBL/GenBank/DDBJ whole genome shotgun (WGS) entry which is preliminary data.</text>
</comment>
<feature type="compositionally biased region" description="Basic residues" evidence="2">
    <location>
        <begin position="70"/>
        <end position="81"/>
    </location>
</feature>
<dbReference type="InterPro" id="IPR007521">
    <property type="entry name" value="Choline_kin_N"/>
</dbReference>
<protein>
    <recommendedName>
        <fullName evidence="3">Choline kinase N-terminal domain-containing protein</fullName>
    </recommendedName>
</protein>
<sequence length="769" mass="85381">MPSASGSSSKAVPGANQTLFPAIANYDGNASPRSGATKVVSIAAEPESISPMMRGNSKDVDDFDLDRGPKQHRAKGVKRLSGRPPMVASSSSLQALTEDKPLDAAIDEDNGPPPYRHQGHGGLLASITAWLHDEKAKRAARKSKRRTSKPAQASASNSTPSVPFDGSIEDTRRRSSDASDGSMALDKLEQILKESLITDRPMSRKGSSSRISSIRKLRRQSTAGSSDTDYQDGDAVVPTTDAWLDNTRTLAYTGGATDSSEDLPTPGRATPKAKEAWTTFKFEILRLAHTLRLKGWRRVPLEMSSEIEVERLSGALTNAVYVVSPPKELPPRQVGPNGSRPSLVPKTSPPKLLLRIYGPQVEHLIDREAELLILRRLARKRIGPRLLGTFGNGRFEEFFHARTLTAHDLRVPETSKQIAKRMRELHDGIELLQQERDDGAFVWRNWDKWVQRVEEIVSWIDSQIIDNKTGSIKSAADAWKSRGLVCGVEWPVFRQTVERYRKWLDEQYGGIDKVREQLVFSHNDTQYGNILRLIPAGESPLLLPANEHKQLVVIDFEYANANLRGVEFANHFTEWCYNYHNADKPHGCNTAAYPTPDEQARFIDSYVRHRPQFHPGASATPSLRPQTPATPSLSAFTLDSRAPPAQMQADEARESAAEEAEIARLMHETRLWRLANSAQWVAWGIVQAKVPGMPGSQPATPRIAADRGTDPLEAEEQRMKEDLEDKRPEEQADDAEFDYLGYAQERAMFFWGDALGLGVAVWMAGSIAP</sequence>